<dbReference type="InterPro" id="IPR036188">
    <property type="entry name" value="FAD/NAD-bd_sf"/>
</dbReference>
<name>A0ABW5WYQ6_9STAP</name>
<dbReference type="Proteomes" id="UP001597519">
    <property type="component" value="Unassembled WGS sequence"/>
</dbReference>
<feature type="binding site" evidence="6">
    <location>
        <position position="33"/>
    </location>
    <ligand>
        <name>FAD</name>
        <dbReference type="ChEBI" id="CHEBI:57692"/>
    </ligand>
</feature>
<dbReference type="RefSeq" id="WP_377773776.1">
    <property type="nucleotide sequence ID" value="NZ_JBHUOQ010000003.1"/>
</dbReference>
<dbReference type="Pfam" id="PF07992">
    <property type="entry name" value="Pyr_redox_2"/>
    <property type="match status" value="1"/>
</dbReference>
<keyword evidence="2 6" id="KW-0285">Flavoprotein</keyword>
<evidence type="ECO:0000259" key="7">
    <source>
        <dbReference type="Pfam" id="PF07992"/>
    </source>
</evidence>
<evidence type="ECO:0000256" key="3">
    <source>
        <dbReference type="ARBA" id="ARBA00022827"/>
    </source>
</evidence>
<evidence type="ECO:0000256" key="5">
    <source>
        <dbReference type="ARBA" id="ARBA00023002"/>
    </source>
</evidence>
<reference evidence="9" key="1">
    <citation type="journal article" date="2019" name="Int. J. Syst. Evol. Microbiol.">
        <title>The Global Catalogue of Microorganisms (GCM) 10K type strain sequencing project: providing services to taxonomists for standard genome sequencing and annotation.</title>
        <authorList>
            <consortium name="The Broad Institute Genomics Platform"/>
            <consortium name="The Broad Institute Genome Sequencing Center for Infectious Disease"/>
            <person name="Wu L."/>
            <person name="Ma J."/>
        </authorList>
    </citation>
    <scope>NUCLEOTIDE SEQUENCE [LARGE SCALE GENOMIC DNA]</scope>
    <source>
        <strain evidence="9">KCTC 33575</strain>
    </source>
</reference>
<proteinExistence type="inferred from homology"/>
<keyword evidence="4 6" id="KW-0521">NADP</keyword>
<keyword evidence="3 6" id="KW-0274">FAD</keyword>
<dbReference type="EMBL" id="JBHUOQ010000003">
    <property type="protein sequence ID" value="MFD2830594.1"/>
    <property type="molecule type" value="Genomic_DNA"/>
</dbReference>
<dbReference type="PRINTS" id="PR00368">
    <property type="entry name" value="FADPNR"/>
</dbReference>
<dbReference type="Gene3D" id="3.50.50.60">
    <property type="entry name" value="FAD/NAD(P)-binding domain"/>
    <property type="match status" value="2"/>
</dbReference>
<evidence type="ECO:0000313" key="8">
    <source>
        <dbReference type="EMBL" id="MFD2830594.1"/>
    </source>
</evidence>
<evidence type="ECO:0000256" key="2">
    <source>
        <dbReference type="ARBA" id="ARBA00022630"/>
    </source>
</evidence>
<dbReference type="InterPro" id="IPR022890">
    <property type="entry name" value="Fd--NADP_Rdtase_type_2"/>
</dbReference>
<keyword evidence="5 6" id="KW-0560">Oxidoreductase</keyword>
<comment type="catalytic activity">
    <reaction evidence="6">
        <text>2 reduced [2Fe-2S]-[ferredoxin] + NADP(+) + H(+) = 2 oxidized [2Fe-2S]-[ferredoxin] + NADPH</text>
        <dbReference type="Rhea" id="RHEA:20125"/>
        <dbReference type="Rhea" id="RHEA-COMP:10000"/>
        <dbReference type="Rhea" id="RHEA-COMP:10001"/>
        <dbReference type="ChEBI" id="CHEBI:15378"/>
        <dbReference type="ChEBI" id="CHEBI:33737"/>
        <dbReference type="ChEBI" id="CHEBI:33738"/>
        <dbReference type="ChEBI" id="CHEBI:57783"/>
        <dbReference type="ChEBI" id="CHEBI:58349"/>
        <dbReference type="EC" id="1.18.1.2"/>
    </reaction>
</comment>
<comment type="similarity">
    <text evidence="6">Belongs to the ferredoxin--NADP reductase type 2 family.</text>
</comment>
<accession>A0ABW5WYQ6</accession>
<protein>
    <recommendedName>
        <fullName evidence="6">Ferredoxin--NADP reductase</fullName>
        <shortName evidence="6">FNR</shortName>
        <shortName evidence="6">Fd-NADP(+) reductase</shortName>
        <ecNumber evidence="6">1.18.1.2</ecNumber>
    </recommendedName>
</protein>
<dbReference type="SUPFAM" id="SSF51905">
    <property type="entry name" value="FAD/NAD(P)-binding domain"/>
    <property type="match status" value="1"/>
</dbReference>
<feature type="binding site" evidence="6">
    <location>
        <position position="280"/>
    </location>
    <ligand>
        <name>FAD</name>
        <dbReference type="ChEBI" id="CHEBI:57692"/>
    </ligand>
</feature>
<evidence type="ECO:0000256" key="1">
    <source>
        <dbReference type="ARBA" id="ARBA00011738"/>
    </source>
</evidence>
<comment type="cofactor">
    <cofactor evidence="6">
        <name>FAD</name>
        <dbReference type="ChEBI" id="CHEBI:57692"/>
    </cofactor>
    <text evidence="6">Binds 1 FAD per subunit.</text>
</comment>
<dbReference type="PRINTS" id="PR00469">
    <property type="entry name" value="PNDRDTASEII"/>
</dbReference>
<feature type="binding site" evidence="6">
    <location>
        <position position="41"/>
    </location>
    <ligand>
        <name>FAD</name>
        <dbReference type="ChEBI" id="CHEBI:57692"/>
    </ligand>
</feature>
<comment type="subunit">
    <text evidence="1 6">Homodimer.</text>
</comment>
<dbReference type="InterPro" id="IPR023753">
    <property type="entry name" value="FAD/NAD-binding_dom"/>
</dbReference>
<evidence type="ECO:0000256" key="6">
    <source>
        <dbReference type="HAMAP-Rule" id="MF_01685"/>
    </source>
</evidence>
<comment type="caution">
    <text evidence="6">Lacks conserved residue(s) required for the propagation of feature annotation.</text>
</comment>
<dbReference type="EC" id="1.18.1.2" evidence="6"/>
<feature type="domain" description="FAD/NAD(P)-binding" evidence="7">
    <location>
        <begin position="5"/>
        <end position="287"/>
    </location>
</feature>
<feature type="binding site" evidence="6">
    <location>
        <position position="45"/>
    </location>
    <ligand>
        <name>FAD</name>
        <dbReference type="ChEBI" id="CHEBI:57692"/>
    </ligand>
</feature>
<keyword evidence="9" id="KW-1185">Reference proteome</keyword>
<dbReference type="HAMAP" id="MF_01685">
    <property type="entry name" value="FENR2"/>
    <property type="match status" value="1"/>
</dbReference>
<comment type="caution">
    <text evidence="8">The sequence shown here is derived from an EMBL/GenBank/DDBJ whole genome shotgun (WGS) entry which is preliminary data.</text>
</comment>
<sequence>MKLSDVLIIGGGPAGLYASFYSGLRGLKVQIIEHHSELGGKLNLYPEKIVWDIGAVPPAPANSIKMQMIEQAKVFQPDISVSTTCEDIKKHENYFETITNNGSFYSKSIIIATGRGIWEPVKLDVQGSEKFELTNLHYTIKQMKRFKNKKVIISGSGNSAIDWADALSDIAAEVTLIHRSGELKAHEGSIEKLKTKAVTIKESTTIEALHAEKDPAHVDHVSLSDGSIIEIDEVLINHGYDSNIHFLETIENDLDFGEYQVIRTKNFVDTNIPGIFACGDQVDYNHRIHLIAGCFTEAGIAANHVKVFLDEEASIEGMVSSHNKVFEQKNKSVTKRYS</sequence>
<evidence type="ECO:0000313" key="9">
    <source>
        <dbReference type="Proteomes" id="UP001597519"/>
    </source>
</evidence>
<gene>
    <name evidence="8" type="ORF">ACFSX4_08980</name>
</gene>
<dbReference type="PANTHER" id="PTHR48105">
    <property type="entry name" value="THIOREDOXIN REDUCTASE 1-RELATED-RELATED"/>
    <property type="match status" value="1"/>
</dbReference>
<feature type="binding site" evidence="6">
    <location>
        <position position="321"/>
    </location>
    <ligand>
        <name>FAD</name>
        <dbReference type="ChEBI" id="CHEBI:57692"/>
    </ligand>
</feature>
<organism evidence="8 9">
    <name type="scientific">Corticicoccus populi</name>
    <dbReference type="NCBI Taxonomy" id="1812821"/>
    <lineage>
        <taxon>Bacteria</taxon>
        <taxon>Bacillati</taxon>
        <taxon>Bacillota</taxon>
        <taxon>Bacilli</taxon>
        <taxon>Bacillales</taxon>
        <taxon>Staphylococcaceae</taxon>
        <taxon>Corticicoccus</taxon>
    </lineage>
</organism>
<dbReference type="InterPro" id="IPR050097">
    <property type="entry name" value="Ferredoxin-NADP_redctase_2"/>
</dbReference>
<evidence type="ECO:0000256" key="4">
    <source>
        <dbReference type="ARBA" id="ARBA00022857"/>
    </source>
</evidence>